<evidence type="ECO:0000259" key="2">
    <source>
        <dbReference type="Pfam" id="PF13581"/>
    </source>
</evidence>
<gene>
    <name evidence="3" type="ORF">DT603_09235</name>
</gene>
<dbReference type="GO" id="GO:0005524">
    <property type="term" value="F:ATP binding"/>
    <property type="evidence" value="ECO:0007669"/>
    <property type="project" value="UniProtKB-KW"/>
</dbReference>
<evidence type="ECO:0000313" key="4">
    <source>
        <dbReference type="Proteomes" id="UP001429354"/>
    </source>
</evidence>
<dbReference type="Pfam" id="PF13581">
    <property type="entry name" value="HATPase_c_2"/>
    <property type="match status" value="1"/>
</dbReference>
<dbReference type="InterPro" id="IPR050267">
    <property type="entry name" value="Anti-sigma-factor_SerPK"/>
</dbReference>
<keyword evidence="3" id="KW-0067">ATP-binding</keyword>
<reference evidence="3 4" key="1">
    <citation type="submission" date="2018-07" db="EMBL/GenBank/DDBJ databases">
        <title>Whole genome Sequencing of Pseudoxanthomonas gei KCTC 32298 (T).</title>
        <authorList>
            <person name="Kumar S."/>
            <person name="Bansal K."/>
            <person name="Kaur A."/>
            <person name="Patil P."/>
            <person name="Sharma S."/>
            <person name="Patil P.B."/>
        </authorList>
    </citation>
    <scope>NUCLEOTIDE SEQUENCE [LARGE SCALE GENOMIC DNA]</scope>
    <source>
        <strain evidence="3 4">KCTC 32298</strain>
    </source>
</reference>
<dbReference type="EMBL" id="QOVG01000005">
    <property type="protein sequence ID" value="NDK39022.1"/>
    <property type="molecule type" value="Genomic_DNA"/>
</dbReference>
<keyword evidence="3" id="KW-0547">Nucleotide-binding</keyword>
<dbReference type="SUPFAM" id="SSF55874">
    <property type="entry name" value="ATPase domain of HSP90 chaperone/DNA topoisomerase II/histidine kinase"/>
    <property type="match status" value="1"/>
</dbReference>
<evidence type="ECO:0000313" key="3">
    <source>
        <dbReference type="EMBL" id="NDK39022.1"/>
    </source>
</evidence>
<protein>
    <submittedName>
        <fullName evidence="3">ATP-binding protein</fullName>
    </submittedName>
</protein>
<organism evidence="3 4">
    <name type="scientific">Pseudoxanthomonas gei</name>
    <dbReference type="NCBI Taxonomy" id="1383030"/>
    <lineage>
        <taxon>Bacteria</taxon>
        <taxon>Pseudomonadati</taxon>
        <taxon>Pseudomonadota</taxon>
        <taxon>Gammaproteobacteria</taxon>
        <taxon>Lysobacterales</taxon>
        <taxon>Lysobacteraceae</taxon>
        <taxon>Pseudoxanthomonas</taxon>
    </lineage>
</organism>
<dbReference type="InterPro" id="IPR036890">
    <property type="entry name" value="HATPase_C_sf"/>
</dbReference>
<accession>A0ABX0AEJ7</accession>
<dbReference type="PANTHER" id="PTHR35526:SF6">
    <property type="entry name" value="SLR1861 PROTEIN"/>
    <property type="match status" value="1"/>
</dbReference>
<name>A0ABX0AEJ7_9GAMM</name>
<dbReference type="Gene3D" id="3.30.565.10">
    <property type="entry name" value="Histidine kinase-like ATPase, C-terminal domain"/>
    <property type="match status" value="1"/>
</dbReference>
<keyword evidence="4" id="KW-1185">Reference proteome</keyword>
<dbReference type="CDD" id="cd16936">
    <property type="entry name" value="HATPase_RsbW-like"/>
    <property type="match status" value="1"/>
</dbReference>
<feature type="domain" description="Histidine kinase/HSP90-like ATPase" evidence="2">
    <location>
        <begin position="57"/>
        <end position="184"/>
    </location>
</feature>
<comment type="caution">
    <text evidence="3">The sequence shown here is derived from an EMBL/GenBank/DDBJ whole genome shotgun (WGS) entry which is preliminary data.</text>
</comment>
<sequence>MRSPAPRRSPTTSPCWRSGARWSTNHWRLPRRASVQRLRSSPSPPRRARMLIRLIVPGETARVEDLNTSLEAVLKRHGIDAGVRGDVRLIVEELASNAIAHGKVDGQPVGQHELSVNIGIDGDLLTLEFRDEGAPFDPMSVEAPDLDVDIMDRPIGGLGLYLIRQIAEETHYRRVDDANLLRVSLRMPAPETLP</sequence>
<dbReference type="InterPro" id="IPR003594">
    <property type="entry name" value="HATPase_dom"/>
</dbReference>
<dbReference type="Proteomes" id="UP001429354">
    <property type="component" value="Unassembled WGS sequence"/>
</dbReference>
<keyword evidence="1" id="KW-0808">Transferase</keyword>
<proteinExistence type="predicted"/>
<keyword evidence="1" id="KW-0723">Serine/threonine-protein kinase</keyword>
<dbReference type="PANTHER" id="PTHR35526">
    <property type="entry name" value="ANTI-SIGMA-F FACTOR RSBW-RELATED"/>
    <property type="match status" value="1"/>
</dbReference>
<evidence type="ECO:0000256" key="1">
    <source>
        <dbReference type="ARBA" id="ARBA00022527"/>
    </source>
</evidence>
<keyword evidence="1" id="KW-0418">Kinase</keyword>